<accession>A0A9W6C4U1</accession>
<reference evidence="2 3" key="1">
    <citation type="journal article" date="2023" name="Int. J. Syst. Evol. Microbiol.">
        <title>Sellimonas catena sp. nov., isolated from human faeces.</title>
        <authorList>
            <person name="Hisatomi A."/>
            <person name="Ohkuma M."/>
            <person name="Sakamoto M."/>
        </authorList>
    </citation>
    <scope>NUCLEOTIDE SEQUENCE [LARGE SCALE GENOMIC DNA]</scope>
    <source>
        <strain evidence="2 3">12EGH17</strain>
    </source>
</reference>
<dbReference type="Gene3D" id="1.10.10.10">
    <property type="entry name" value="Winged helix-like DNA-binding domain superfamily/Winged helix DNA-binding domain"/>
    <property type="match status" value="1"/>
</dbReference>
<keyword evidence="3" id="KW-1185">Reference proteome</keyword>
<dbReference type="GO" id="GO:0005509">
    <property type="term" value="F:calcium ion binding"/>
    <property type="evidence" value="ECO:0007669"/>
    <property type="project" value="InterPro"/>
</dbReference>
<dbReference type="Proteomes" id="UP001145145">
    <property type="component" value="Unassembled WGS sequence"/>
</dbReference>
<gene>
    <name evidence="2" type="ORF">Selli1_10620</name>
</gene>
<dbReference type="InterPro" id="IPR014879">
    <property type="entry name" value="Spo0A_C"/>
</dbReference>
<dbReference type="Pfam" id="PF08769">
    <property type="entry name" value="Spo0A_C"/>
    <property type="match status" value="1"/>
</dbReference>
<dbReference type="GO" id="GO:0042173">
    <property type="term" value="P:regulation of sporulation resulting in formation of a cellular spore"/>
    <property type="evidence" value="ECO:0007669"/>
    <property type="project" value="InterPro"/>
</dbReference>
<dbReference type="InterPro" id="IPR016032">
    <property type="entry name" value="Sig_transdc_resp-reg_C-effctor"/>
</dbReference>
<dbReference type="SUPFAM" id="SSF46894">
    <property type="entry name" value="C-terminal effector domain of the bipartite response regulators"/>
    <property type="match status" value="1"/>
</dbReference>
<dbReference type="EMBL" id="BSBO01000008">
    <property type="protein sequence ID" value="GLG03888.1"/>
    <property type="molecule type" value="Genomic_DNA"/>
</dbReference>
<evidence type="ECO:0000313" key="2">
    <source>
        <dbReference type="EMBL" id="GLG03888.1"/>
    </source>
</evidence>
<feature type="domain" description="Sporulation initiation factor Spo0A C-terminal" evidence="1">
    <location>
        <begin position="13"/>
        <end position="107"/>
    </location>
</feature>
<comment type="caution">
    <text evidence="2">The sequence shown here is derived from an EMBL/GenBank/DDBJ whole genome shotgun (WGS) entry which is preliminary data.</text>
</comment>
<organism evidence="2 3">
    <name type="scientific">Sellimonas catena</name>
    <dbReference type="NCBI Taxonomy" id="2994035"/>
    <lineage>
        <taxon>Bacteria</taxon>
        <taxon>Bacillati</taxon>
        <taxon>Bacillota</taxon>
        <taxon>Clostridia</taxon>
        <taxon>Lachnospirales</taxon>
        <taxon>Lachnospiraceae</taxon>
        <taxon>Sellimonas</taxon>
    </lineage>
</organism>
<dbReference type="GO" id="GO:0003677">
    <property type="term" value="F:DNA binding"/>
    <property type="evidence" value="ECO:0007669"/>
    <property type="project" value="InterPro"/>
</dbReference>
<dbReference type="GO" id="GO:0005737">
    <property type="term" value="C:cytoplasm"/>
    <property type="evidence" value="ECO:0007669"/>
    <property type="project" value="InterPro"/>
</dbReference>
<evidence type="ECO:0000313" key="3">
    <source>
        <dbReference type="Proteomes" id="UP001145145"/>
    </source>
</evidence>
<sequence length="112" mass="12894">MTTSNMEEKLSIFLKSIGISGRYKGFYYLKEAVFLVMEDEHCLCNIQKEIYRPIAEMYHVSVPSIARAIRTVCQIAAANEAQLRAFFPGFLSHGTLYPKELIEMAADYLRYQ</sequence>
<evidence type="ECO:0000259" key="1">
    <source>
        <dbReference type="Pfam" id="PF08769"/>
    </source>
</evidence>
<name>A0A9W6C4U1_9FIRM</name>
<dbReference type="GO" id="GO:0003700">
    <property type="term" value="F:DNA-binding transcription factor activity"/>
    <property type="evidence" value="ECO:0007669"/>
    <property type="project" value="InterPro"/>
</dbReference>
<protein>
    <recommendedName>
        <fullName evidence="1">Sporulation initiation factor Spo0A C-terminal domain-containing protein</fullName>
    </recommendedName>
</protein>
<dbReference type="AlphaFoldDB" id="A0A9W6C4U1"/>
<dbReference type="InterPro" id="IPR036388">
    <property type="entry name" value="WH-like_DNA-bd_sf"/>
</dbReference>
<dbReference type="RefSeq" id="WP_087168223.1">
    <property type="nucleotide sequence ID" value="NZ_BSBO01000008.1"/>
</dbReference>
<proteinExistence type="predicted"/>